<dbReference type="EMBL" id="ML122307">
    <property type="protein sequence ID" value="RPD54335.1"/>
    <property type="molecule type" value="Genomic_DNA"/>
</dbReference>
<keyword evidence="4" id="KW-1185">Reference proteome</keyword>
<dbReference type="PANTHER" id="PTHR40465:SF1">
    <property type="entry name" value="DUF6534 DOMAIN-CONTAINING PROTEIN"/>
    <property type="match status" value="1"/>
</dbReference>
<feature type="transmembrane region" description="Helical" evidence="1">
    <location>
        <begin position="97"/>
        <end position="120"/>
    </location>
</feature>
<feature type="transmembrane region" description="Helical" evidence="1">
    <location>
        <begin position="62"/>
        <end position="85"/>
    </location>
</feature>
<evidence type="ECO:0000256" key="1">
    <source>
        <dbReference type="SAM" id="Phobius"/>
    </source>
</evidence>
<reference evidence="3" key="1">
    <citation type="journal article" date="2018" name="Genome Biol. Evol.">
        <title>Genomics and development of Lentinus tigrinus, a white-rot wood-decaying mushroom with dimorphic fruiting bodies.</title>
        <authorList>
            <person name="Wu B."/>
            <person name="Xu Z."/>
            <person name="Knudson A."/>
            <person name="Carlson A."/>
            <person name="Chen N."/>
            <person name="Kovaka S."/>
            <person name="LaButti K."/>
            <person name="Lipzen A."/>
            <person name="Pennachio C."/>
            <person name="Riley R."/>
            <person name="Schakwitz W."/>
            <person name="Umezawa K."/>
            <person name="Ohm R.A."/>
            <person name="Grigoriev I.V."/>
            <person name="Nagy L.G."/>
            <person name="Gibbons J."/>
            <person name="Hibbett D."/>
        </authorList>
    </citation>
    <scope>NUCLEOTIDE SEQUENCE [LARGE SCALE GENOMIC DNA]</scope>
    <source>
        <strain evidence="3">ALCF2SS1-6</strain>
    </source>
</reference>
<feature type="domain" description="DUF6534" evidence="2">
    <location>
        <begin position="180"/>
        <end position="265"/>
    </location>
</feature>
<sequence>MTSLPANFTSPQVTLPPLPSLTNTYGATLISTFLALALYGSTVYQTHRYYRLFPADITFHRLLVRLFITDTFHSASVIHICYHYLVQNYLNPFALPIAVWSIKFMPLSMGFVVLLCQSFYTRRIFLVNRRFGWIVVIIVIMMLGELAFFIATTVRAFKLTVFDDFSPYLWLDSACFGAATFVDLILMIVFLVVLQSSKTAFRSTKKGLDRLAIYAVIATLLNTVLTLPAMIFTIISKETFIYLALSIPTAKIYTNGVLAFLNVRHDLAERTNALKTMTFGMSTLKRAFGIGETSSASSSEVPSSSVIDISALEDGTRADGPSTKTPHCMMI</sequence>
<feature type="transmembrane region" description="Helical" evidence="1">
    <location>
        <begin position="169"/>
        <end position="193"/>
    </location>
</feature>
<keyword evidence="1" id="KW-0472">Membrane</keyword>
<evidence type="ECO:0000313" key="4">
    <source>
        <dbReference type="Proteomes" id="UP000313359"/>
    </source>
</evidence>
<feature type="transmembrane region" description="Helical" evidence="1">
    <location>
        <begin position="241"/>
        <end position="261"/>
    </location>
</feature>
<dbReference type="PANTHER" id="PTHR40465">
    <property type="entry name" value="CHROMOSOME 1, WHOLE GENOME SHOTGUN SEQUENCE"/>
    <property type="match status" value="1"/>
</dbReference>
<evidence type="ECO:0000259" key="2">
    <source>
        <dbReference type="Pfam" id="PF20152"/>
    </source>
</evidence>
<evidence type="ECO:0000313" key="3">
    <source>
        <dbReference type="EMBL" id="RPD54335.1"/>
    </source>
</evidence>
<accession>A0A5C2RUT1</accession>
<dbReference type="STRING" id="1328759.A0A5C2RUT1"/>
<dbReference type="OrthoDB" id="2754654at2759"/>
<dbReference type="InterPro" id="IPR045339">
    <property type="entry name" value="DUF6534"/>
</dbReference>
<dbReference type="Proteomes" id="UP000313359">
    <property type="component" value="Unassembled WGS sequence"/>
</dbReference>
<protein>
    <recommendedName>
        <fullName evidence="2">DUF6534 domain-containing protein</fullName>
    </recommendedName>
</protein>
<dbReference type="AlphaFoldDB" id="A0A5C2RUT1"/>
<keyword evidence="1" id="KW-0812">Transmembrane</keyword>
<dbReference type="Pfam" id="PF20152">
    <property type="entry name" value="DUF6534"/>
    <property type="match status" value="1"/>
</dbReference>
<gene>
    <name evidence="3" type="ORF">L227DRAFT_352495</name>
</gene>
<name>A0A5C2RUT1_9APHY</name>
<feature type="transmembrane region" description="Helical" evidence="1">
    <location>
        <begin position="132"/>
        <end position="157"/>
    </location>
</feature>
<feature type="transmembrane region" description="Helical" evidence="1">
    <location>
        <begin position="213"/>
        <end position="235"/>
    </location>
</feature>
<proteinExistence type="predicted"/>
<organism evidence="3 4">
    <name type="scientific">Lentinus tigrinus ALCF2SS1-6</name>
    <dbReference type="NCBI Taxonomy" id="1328759"/>
    <lineage>
        <taxon>Eukaryota</taxon>
        <taxon>Fungi</taxon>
        <taxon>Dikarya</taxon>
        <taxon>Basidiomycota</taxon>
        <taxon>Agaricomycotina</taxon>
        <taxon>Agaricomycetes</taxon>
        <taxon>Polyporales</taxon>
        <taxon>Polyporaceae</taxon>
        <taxon>Lentinus</taxon>
    </lineage>
</organism>
<feature type="transmembrane region" description="Helical" evidence="1">
    <location>
        <begin position="20"/>
        <end position="41"/>
    </location>
</feature>
<keyword evidence="1" id="KW-1133">Transmembrane helix</keyword>